<comment type="subcellular location">
    <subcellularLocation>
        <location evidence="1">Nucleus</location>
    </subcellularLocation>
</comment>
<comment type="caution">
    <text evidence="10">The sequence shown here is derived from an EMBL/GenBank/DDBJ whole genome shotgun (WGS) entry which is preliminary data.</text>
</comment>
<evidence type="ECO:0000256" key="2">
    <source>
        <dbReference type="ARBA" id="ARBA00022723"/>
    </source>
</evidence>
<keyword evidence="5" id="KW-0862">Zinc</keyword>
<dbReference type="GO" id="GO:0000981">
    <property type="term" value="F:DNA-binding transcription factor activity, RNA polymerase II-specific"/>
    <property type="evidence" value="ECO:0007669"/>
    <property type="project" value="InterPro"/>
</dbReference>
<dbReference type="GO" id="GO:0005634">
    <property type="term" value="C:nucleus"/>
    <property type="evidence" value="ECO:0007669"/>
    <property type="project" value="UniProtKB-SubCell"/>
</dbReference>
<gene>
    <name evidence="10" type="ORF">KCU98_g14310</name>
</gene>
<evidence type="ECO:0000259" key="9">
    <source>
        <dbReference type="PROSITE" id="PS50157"/>
    </source>
</evidence>
<dbReference type="GO" id="GO:0008270">
    <property type="term" value="F:zinc ion binding"/>
    <property type="evidence" value="ECO:0007669"/>
    <property type="project" value="UniProtKB-KW"/>
</dbReference>
<reference evidence="10" key="2">
    <citation type="submission" date="2021-08" db="EMBL/GenBank/DDBJ databases">
        <authorList>
            <person name="Gostincar C."/>
            <person name="Sun X."/>
            <person name="Song Z."/>
            <person name="Gunde-Cimerman N."/>
        </authorList>
    </citation>
    <scope>NUCLEOTIDE SEQUENCE</scope>
    <source>
        <strain evidence="10">EXF-9298</strain>
    </source>
</reference>
<evidence type="ECO:0000256" key="7">
    <source>
        <dbReference type="PROSITE-ProRule" id="PRU00042"/>
    </source>
</evidence>
<dbReference type="FunFam" id="3.30.160.60:FF:000358">
    <property type="entry name" value="zinc finger protein 24"/>
    <property type="match status" value="1"/>
</dbReference>
<evidence type="ECO:0000313" key="10">
    <source>
        <dbReference type="EMBL" id="KAG9970705.1"/>
    </source>
</evidence>
<evidence type="ECO:0000256" key="3">
    <source>
        <dbReference type="ARBA" id="ARBA00022737"/>
    </source>
</evidence>
<dbReference type="InterPro" id="IPR051059">
    <property type="entry name" value="VerF-like"/>
</dbReference>
<dbReference type="AlphaFoldDB" id="A0A9P8FFC4"/>
<dbReference type="InterPro" id="IPR013087">
    <property type="entry name" value="Znf_C2H2_type"/>
</dbReference>
<feature type="domain" description="C2H2-type" evidence="9">
    <location>
        <begin position="32"/>
        <end position="59"/>
    </location>
</feature>
<name>A0A9P8FFC4_AURME</name>
<reference evidence="10" key="1">
    <citation type="journal article" date="2021" name="J Fungi (Basel)">
        <title>Virulence traits and population genomics of the black yeast Aureobasidium melanogenum.</title>
        <authorList>
            <person name="Cernosa A."/>
            <person name="Sun X."/>
            <person name="Gostincar C."/>
            <person name="Fang C."/>
            <person name="Gunde-Cimerman N."/>
            <person name="Song Z."/>
        </authorList>
    </citation>
    <scope>NUCLEOTIDE SEQUENCE</scope>
    <source>
        <strain evidence="10">EXF-9298</strain>
    </source>
</reference>
<dbReference type="Pfam" id="PF00096">
    <property type="entry name" value="zf-C2H2"/>
    <property type="match status" value="2"/>
</dbReference>
<dbReference type="Gene3D" id="3.30.160.60">
    <property type="entry name" value="Classic Zinc Finger"/>
    <property type="match status" value="2"/>
</dbReference>
<dbReference type="PANTHER" id="PTHR40626:SF13">
    <property type="entry name" value="RESPIRATION FACTOR 2-RELATED"/>
    <property type="match status" value="1"/>
</dbReference>
<sequence length="287" mass="31943">MVLRRCSICDRNFTKAEHYLRHQRSHTKERPYECVTCKKRFSRSDVLFRHSKLHNQQTSDDRGDTANSLAGIARTSPSNGSMVPILEEGMNQHASFSRPEGQSFVQQQSYSDANMAQSRHMSIPEIPLLHPQYNMSPQQHGHLPQLTPSQTYAGAEFTPVQEFPPNVATPAMASQAYDPQLVPMDHAHMDGLMSGPFGVGGLPVNSPGQSQDMLQFWLAQADNDLGYGAMTLPDITSTPYTSDNKYEPAHPPMHRAATSETSDTASTGNIPNERFARVENCWLAKNN</sequence>
<dbReference type="GO" id="GO:0000785">
    <property type="term" value="C:chromatin"/>
    <property type="evidence" value="ECO:0007669"/>
    <property type="project" value="TreeGrafter"/>
</dbReference>
<organism evidence="10 11">
    <name type="scientific">Aureobasidium melanogenum</name>
    <name type="common">Aureobasidium pullulans var. melanogenum</name>
    <dbReference type="NCBI Taxonomy" id="46634"/>
    <lineage>
        <taxon>Eukaryota</taxon>
        <taxon>Fungi</taxon>
        <taxon>Dikarya</taxon>
        <taxon>Ascomycota</taxon>
        <taxon>Pezizomycotina</taxon>
        <taxon>Dothideomycetes</taxon>
        <taxon>Dothideomycetidae</taxon>
        <taxon>Dothideales</taxon>
        <taxon>Saccotheciaceae</taxon>
        <taxon>Aureobasidium</taxon>
    </lineage>
</organism>
<protein>
    <recommendedName>
        <fullName evidence="9">C2H2-type domain-containing protein</fullName>
    </recommendedName>
</protein>
<dbReference type="PANTHER" id="PTHR40626">
    <property type="entry name" value="MIP31509P"/>
    <property type="match status" value="1"/>
</dbReference>
<dbReference type="PROSITE" id="PS00028">
    <property type="entry name" value="ZINC_FINGER_C2H2_1"/>
    <property type="match status" value="2"/>
</dbReference>
<keyword evidence="3" id="KW-0677">Repeat</keyword>
<dbReference type="SUPFAM" id="SSF57667">
    <property type="entry name" value="beta-beta-alpha zinc fingers"/>
    <property type="match status" value="1"/>
</dbReference>
<evidence type="ECO:0000256" key="6">
    <source>
        <dbReference type="ARBA" id="ARBA00023242"/>
    </source>
</evidence>
<accession>A0A9P8FFC4</accession>
<feature type="non-terminal residue" evidence="10">
    <location>
        <position position="1"/>
    </location>
</feature>
<feature type="domain" description="C2H2-type" evidence="9">
    <location>
        <begin position="4"/>
        <end position="31"/>
    </location>
</feature>
<dbReference type="InterPro" id="IPR036236">
    <property type="entry name" value="Znf_C2H2_sf"/>
</dbReference>
<dbReference type="EMBL" id="JAHFXS010002811">
    <property type="protein sequence ID" value="KAG9970705.1"/>
    <property type="molecule type" value="Genomic_DNA"/>
</dbReference>
<feature type="region of interest" description="Disordered" evidence="8">
    <location>
        <begin position="239"/>
        <end position="270"/>
    </location>
</feature>
<evidence type="ECO:0000256" key="1">
    <source>
        <dbReference type="ARBA" id="ARBA00004123"/>
    </source>
</evidence>
<feature type="compositionally biased region" description="Low complexity" evidence="8">
    <location>
        <begin position="256"/>
        <end position="267"/>
    </location>
</feature>
<keyword evidence="11" id="KW-1185">Reference proteome</keyword>
<evidence type="ECO:0000256" key="5">
    <source>
        <dbReference type="ARBA" id="ARBA00022833"/>
    </source>
</evidence>
<dbReference type="GO" id="GO:0000978">
    <property type="term" value="F:RNA polymerase II cis-regulatory region sequence-specific DNA binding"/>
    <property type="evidence" value="ECO:0007669"/>
    <property type="project" value="InterPro"/>
</dbReference>
<evidence type="ECO:0000313" key="11">
    <source>
        <dbReference type="Proteomes" id="UP000729357"/>
    </source>
</evidence>
<dbReference type="PROSITE" id="PS50157">
    <property type="entry name" value="ZINC_FINGER_C2H2_2"/>
    <property type="match status" value="2"/>
</dbReference>
<evidence type="ECO:0000256" key="8">
    <source>
        <dbReference type="SAM" id="MobiDB-lite"/>
    </source>
</evidence>
<dbReference type="Proteomes" id="UP000729357">
    <property type="component" value="Unassembled WGS sequence"/>
</dbReference>
<keyword evidence="6" id="KW-0539">Nucleus</keyword>
<keyword evidence="2" id="KW-0479">Metal-binding</keyword>
<evidence type="ECO:0000256" key="4">
    <source>
        <dbReference type="ARBA" id="ARBA00022771"/>
    </source>
</evidence>
<dbReference type="SMART" id="SM00355">
    <property type="entry name" value="ZnF_C2H2"/>
    <property type="match status" value="2"/>
</dbReference>
<proteinExistence type="predicted"/>
<keyword evidence="4 7" id="KW-0863">Zinc-finger</keyword>